<name>A0A2P5P9Z4_9CHLR</name>
<sequence>MKALVIDDDDGIIQSVSLCLGLIWPDSDINWCHLGNEGISMVRETSPELVVLDLGLPDISGYDALKSIRSFSKVPVIVLTVRSDEDDVVRAFKLGADDYITKPFRKFEFLARIQSALSKFYPRAEDTGSIKTKYGNLQFDSTLKQLIYNGKTISLTSTESNTLRILLDRQGKIVSYKEIEQELWGHNVPNSVKVIRVYVNRLREKLELNPKNPRLIITEPGIGYSIHPTGPRS</sequence>
<dbReference type="RefSeq" id="WP_102331876.1">
    <property type="nucleotide sequence ID" value="NZ_CP058566.2"/>
</dbReference>
<dbReference type="Gene3D" id="3.40.50.2300">
    <property type="match status" value="1"/>
</dbReference>
<dbReference type="InterPro" id="IPR001789">
    <property type="entry name" value="Sig_transdc_resp-reg_receiver"/>
</dbReference>
<dbReference type="InterPro" id="IPR039420">
    <property type="entry name" value="WalR-like"/>
</dbReference>
<dbReference type="Gene3D" id="1.10.10.10">
    <property type="entry name" value="Winged helix-like DNA-binding domain superfamily/Winged helix DNA-binding domain"/>
    <property type="match status" value="1"/>
</dbReference>
<dbReference type="SMART" id="SM00862">
    <property type="entry name" value="Trans_reg_C"/>
    <property type="match status" value="1"/>
</dbReference>
<dbReference type="GO" id="GO:0032993">
    <property type="term" value="C:protein-DNA complex"/>
    <property type="evidence" value="ECO:0007669"/>
    <property type="project" value="TreeGrafter"/>
</dbReference>
<dbReference type="InterPro" id="IPR036388">
    <property type="entry name" value="WH-like_DNA-bd_sf"/>
</dbReference>
<gene>
    <name evidence="2" type="ORF">JP09_000735</name>
</gene>
<dbReference type="OrthoDB" id="9790442at2"/>
<evidence type="ECO:0000256" key="1">
    <source>
        <dbReference type="ARBA" id="ARBA00023125"/>
    </source>
</evidence>
<keyword evidence="3" id="KW-1185">Reference proteome</keyword>
<evidence type="ECO:0000313" key="2">
    <source>
        <dbReference type="EMBL" id="PPD59095.1"/>
    </source>
</evidence>
<comment type="caution">
    <text evidence="2">The sequence shown here is derived from an EMBL/GenBank/DDBJ whole genome shotgun (WGS) entry which is preliminary data.</text>
</comment>
<dbReference type="InterPro" id="IPR001867">
    <property type="entry name" value="OmpR/PhoB-type_DNA-bd"/>
</dbReference>
<dbReference type="GO" id="GO:0005829">
    <property type="term" value="C:cytosol"/>
    <property type="evidence" value="ECO:0007669"/>
    <property type="project" value="TreeGrafter"/>
</dbReference>
<dbReference type="Pfam" id="PF00486">
    <property type="entry name" value="Trans_reg_C"/>
    <property type="match status" value="1"/>
</dbReference>
<dbReference type="EMBL" id="JQAN02000002">
    <property type="protein sequence ID" value="PPD59095.1"/>
    <property type="molecule type" value="Genomic_DNA"/>
</dbReference>
<dbReference type="SMART" id="SM00448">
    <property type="entry name" value="REC"/>
    <property type="match status" value="1"/>
</dbReference>
<dbReference type="InterPro" id="IPR011006">
    <property type="entry name" value="CheY-like_superfamily"/>
</dbReference>
<dbReference type="PANTHER" id="PTHR48111:SF50">
    <property type="entry name" value="KDP OPERON TRANSCRIPTIONAL REGULATORY PROTEIN KDPE"/>
    <property type="match status" value="1"/>
</dbReference>
<dbReference type="GO" id="GO:0000976">
    <property type="term" value="F:transcription cis-regulatory region binding"/>
    <property type="evidence" value="ECO:0007669"/>
    <property type="project" value="TreeGrafter"/>
</dbReference>
<dbReference type="SUPFAM" id="SSF52172">
    <property type="entry name" value="CheY-like"/>
    <property type="match status" value="1"/>
</dbReference>
<dbReference type="PROSITE" id="PS51755">
    <property type="entry name" value="OMPR_PHOB"/>
    <property type="match status" value="1"/>
</dbReference>
<dbReference type="PROSITE" id="PS50110">
    <property type="entry name" value="RESPONSE_REGULATORY"/>
    <property type="match status" value="1"/>
</dbReference>
<dbReference type="PANTHER" id="PTHR48111">
    <property type="entry name" value="REGULATOR OF RPOS"/>
    <property type="match status" value="1"/>
</dbReference>
<reference evidence="2 3" key="1">
    <citation type="journal article" date="2017" name="ISME J.">
        <title>Grape pomace compost harbors organohalide-respiring Dehalogenimonas species with novel reductive dehalogenase genes.</title>
        <authorList>
            <person name="Yang Y."/>
            <person name="Higgins S.A."/>
            <person name="Yan J."/>
            <person name="Simsir B."/>
            <person name="Chourey K."/>
            <person name="Iyer R."/>
            <person name="Hettich R.L."/>
            <person name="Baldwin B."/>
            <person name="Ogles D.M."/>
            <person name="Loffler F.E."/>
        </authorList>
    </citation>
    <scope>NUCLEOTIDE SEQUENCE [LARGE SCALE GENOMIC DNA]</scope>
    <source>
        <strain evidence="2 3">GP</strain>
    </source>
</reference>
<organism evidence="2 3">
    <name type="scientific">Dehalogenimonas etheniformans</name>
    <dbReference type="NCBI Taxonomy" id="1536648"/>
    <lineage>
        <taxon>Bacteria</taxon>
        <taxon>Bacillati</taxon>
        <taxon>Chloroflexota</taxon>
        <taxon>Dehalococcoidia</taxon>
        <taxon>Dehalococcoidales</taxon>
        <taxon>Dehalococcoidaceae</taxon>
        <taxon>Dehalogenimonas</taxon>
    </lineage>
</organism>
<protein>
    <submittedName>
        <fullName evidence="2">DNA-binding response regulator</fullName>
    </submittedName>
</protein>
<dbReference type="AlphaFoldDB" id="A0A2P5P9Z4"/>
<evidence type="ECO:0000313" key="3">
    <source>
        <dbReference type="Proteomes" id="UP000235653"/>
    </source>
</evidence>
<dbReference type="Pfam" id="PF00072">
    <property type="entry name" value="Response_reg"/>
    <property type="match status" value="1"/>
</dbReference>
<keyword evidence="1 2" id="KW-0238">DNA-binding</keyword>
<dbReference type="Proteomes" id="UP000235653">
    <property type="component" value="Unassembled WGS sequence"/>
</dbReference>
<dbReference type="CDD" id="cd17574">
    <property type="entry name" value="REC_OmpR"/>
    <property type="match status" value="1"/>
</dbReference>
<accession>A0A2P5P9Z4</accession>
<dbReference type="GO" id="GO:0006355">
    <property type="term" value="P:regulation of DNA-templated transcription"/>
    <property type="evidence" value="ECO:0007669"/>
    <property type="project" value="InterPro"/>
</dbReference>
<dbReference type="GO" id="GO:0000156">
    <property type="term" value="F:phosphorelay response regulator activity"/>
    <property type="evidence" value="ECO:0007669"/>
    <property type="project" value="TreeGrafter"/>
</dbReference>
<proteinExistence type="predicted"/>
<dbReference type="CDD" id="cd00383">
    <property type="entry name" value="trans_reg_C"/>
    <property type="match status" value="1"/>
</dbReference>